<protein>
    <recommendedName>
        <fullName evidence="1">Replication protein A 70 kDa DNA-binding subunit B/D first OB fold domain-containing protein</fullName>
    </recommendedName>
</protein>
<dbReference type="InterPro" id="IPR003871">
    <property type="entry name" value="RFA1B/D_OB_1st"/>
</dbReference>
<dbReference type="SUPFAM" id="SSF50249">
    <property type="entry name" value="Nucleic acid-binding proteins"/>
    <property type="match status" value="1"/>
</dbReference>
<feature type="domain" description="Replication protein A 70 kDa DNA-binding subunit B/D first OB fold" evidence="1">
    <location>
        <begin position="1"/>
        <end position="56"/>
    </location>
</feature>
<comment type="caution">
    <text evidence="2">The sequence shown here is derived from an EMBL/GenBank/DDBJ whole genome shotgun (WGS) entry which is preliminary data.</text>
</comment>
<accession>A0AAV5CI44</accession>
<dbReference type="InterPro" id="IPR012340">
    <property type="entry name" value="NA-bd_OB-fold"/>
</dbReference>
<sequence>MEGQIPERWVDRFMPLLKEDLVYYIQYFQVRNARNQYCPVDHAYMMRFTAHTRVHEVNSISDGFPLYAHAVVPFEVLRSRIWITEYLSGAIISLWPLDL</sequence>
<gene>
    <name evidence="2" type="primary">ga14754</name>
    <name evidence="2" type="ORF">PR202_ga14754</name>
</gene>
<name>A0AAV5CI44_ELECO</name>
<proteinExistence type="predicted"/>
<dbReference type="EMBL" id="BQKI01000007">
    <property type="protein sequence ID" value="GJM97799.1"/>
    <property type="molecule type" value="Genomic_DNA"/>
</dbReference>
<keyword evidence="3" id="KW-1185">Reference proteome</keyword>
<dbReference type="Pfam" id="PF02721">
    <property type="entry name" value="DUF223"/>
    <property type="match status" value="1"/>
</dbReference>
<dbReference type="PANTHER" id="PTHR47165:SF4">
    <property type="entry name" value="OS03G0429900 PROTEIN"/>
    <property type="match status" value="1"/>
</dbReference>
<reference evidence="2" key="1">
    <citation type="journal article" date="2018" name="DNA Res.">
        <title>Multiple hybrid de novo genome assembly of finger millet, an orphan allotetraploid crop.</title>
        <authorList>
            <person name="Hatakeyama M."/>
            <person name="Aluri S."/>
            <person name="Balachadran M.T."/>
            <person name="Sivarajan S.R."/>
            <person name="Patrignani A."/>
            <person name="Gruter S."/>
            <person name="Poveda L."/>
            <person name="Shimizu-Inatsugi R."/>
            <person name="Baeten J."/>
            <person name="Francoijs K.J."/>
            <person name="Nataraja K.N."/>
            <person name="Reddy Y.A.N."/>
            <person name="Phadnis S."/>
            <person name="Ravikumar R.L."/>
            <person name="Schlapbach R."/>
            <person name="Sreeman S.M."/>
            <person name="Shimizu K.K."/>
        </authorList>
    </citation>
    <scope>NUCLEOTIDE SEQUENCE</scope>
</reference>
<organism evidence="2 3">
    <name type="scientific">Eleusine coracana subsp. coracana</name>
    <dbReference type="NCBI Taxonomy" id="191504"/>
    <lineage>
        <taxon>Eukaryota</taxon>
        <taxon>Viridiplantae</taxon>
        <taxon>Streptophyta</taxon>
        <taxon>Embryophyta</taxon>
        <taxon>Tracheophyta</taxon>
        <taxon>Spermatophyta</taxon>
        <taxon>Magnoliopsida</taxon>
        <taxon>Liliopsida</taxon>
        <taxon>Poales</taxon>
        <taxon>Poaceae</taxon>
        <taxon>PACMAD clade</taxon>
        <taxon>Chloridoideae</taxon>
        <taxon>Cynodonteae</taxon>
        <taxon>Eleusininae</taxon>
        <taxon>Eleusine</taxon>
    </lineage>
</organism>
<dbReference type="CDD" id="cd04480">
    <property type="entry name" value="RPA1_DBD_A_like"/>
    <property type="match status" value="1"/>
</dbReference>
<reference evidence="2" key="2">
    <citation type="submission" date="2021-12" db="EMBL/GenBank/DDBJ databases">
        <title>Resequencing data analysis of finger millet.</title>
        <authorList>
            <person name="Hatakeyama M."/>
            <person name="Aluri S."/>
            <person name="Balachadran M.T."/>
            <person name="Sivarajan S.R."/>
            <person name="Poveda L."/>
            <person name="Shimizu-Inatsugi R."/>
            <person name="Schlapbach R."/>
            <person name="Sreeman S.M."/>
            <person name="Shimizu K.K."/>
        </authorList>
    </citation>
    <scope>NUCLEOTIDE SEQUENCE</scope>
</reference>
<dbReference type="Proteomes" id="UP001054889">
    <property type="component" value="Unassembled WGS sequence"/>
</dbReference>
<dbReference type="PANTHER" id="PTHR47165">
    <property type="entry name" value="OS03G0429900 PROTEIN"/>
    <property type="match status" value="1"/>
</dbReference>
<evidence type="ECO:0000313" key="2">
    <source>
        <dbReference type="EMBL" id="GJM97799.1"/>
    </source>
</evidence>
<dbReference type="AlphaFoldDB" id="A0AAV5CI44"/>
<evidence type="ECO:0000313" key="3">
    <source>
        <dbReference type="Proteomes" id="UP001054889"/>
    </source>
</evidence>
<dbReference type="Gene3D" id="2.40.50.140">
    <property type="entry name" value="Nucleic acid-binding proteins"/>
    <property type="match status" value="1"/>
</dbReference>
<evidence type="ECO:0000259" key="1">
    <source>
        <dbReference type="Pfam" id="PF02721"/>
    </source>
</evidence>